<sequence>MSDTLQIMQLVDQMGRGRSLDDVCRLVIASRAVGHTLDAASILVCNDDGVLQERGRHLAPGSPADFSQLELTFPTPLALALARPCSSTFPIDASNVLHPDISFPLHASGFAGVWMLPLSLSHEPFALFLGFSQSLTKLPTLSRHHEELFSSALKLAIRHHSWRQGATTHPPRLAS</sequence>
<dbReference type="AlphaFoldDB" id="A0A2L2BQV8"/>
<keyword evidence="2" id="KW-1185">Reference proteome</keyword>
<evidence type="ECO:0000313" key="1">
    <source>
        <dbReference type="EMBL" id="AVG24038.1"/>
    </source>
</evidence>
<dbReference type="EMBL" id="CP026923">
    <property type="protein sequence ID" value="AVG24038.1"/>
    <property type="molecule type" value="Genomic_DNA"/>
</dbReference>
<accession>A0A2L2BQV8</accession>
<dbReference type="Proteomes" id="UP000243077">
    <property type="component" value="Chromosome"/>
</dbReference>
<proteinExistence type="predicted"/>
<dbReference type="KEGG" id="psai:C3B54_111073"/>
<reference evidence="1 2" key="1">
    <citation type="submission" date="2018-02" db="EMBL/GenBank/DDBJ databases">
        <title>Complete genome of the streamlined marine actinobacterium Pontimonas salivibrio CL-TW6 adapted to coastal planktonic lifestype.</title>
        <authorList>
            <person name="Cho B.C."/>
            <person name="Hardies S.C."/>
            <person name="Jang G.I."/>
            <person name="Hwang C.Y."/>
        </authorList>
    </citation>
    <scope>NUCLEOTIDE SEQUENCE [LARGE SCALE GENOMIC DNA]</scope>
    <source>
        <strain evidence="1 2">CL-TW6</strain>
    </source>
</reference>
<name>A0A2L2BQV8_9MICO</name>
<protein>
    <submittedName>
        <fullName evidence="1">Uncharacterized protein</fullName>
    </submittedName>
</protein>
<gene>
    <name evidence="1" type="ORF">C3B54_111073</name>
</gene>
<organism evidence="1 2">
    <name type="scientific">Pontimonas salivibrio</name>
    <dbReference type="NCBI Taxonomy" id="1159327"/>
    <lineage>
        <taxon>Bacteria</taxon>
        <taxon>Bacillati</taxon>
        <taxon>Actinomycetota</taxon>
        <taxon>Actinomycetes</taxon>
        <taxon>Micrococcales</taxon>
        <taxon>Microbacteriaceae</taxon>
        <taxon>Pontimonas</taxon>
    </lineage>
</organism>
<dbReference type="RefSeq" id="WP_104913571.1">
    <property type="nucleotide sequence ID" value="NZ_CP026923.1"/>
</dbReference>
<evidence type="ECO:0000313" key="2">
    <source>
        <dbReference type="Proteomes" id="UP000243077"/>
    </source>
</evidence>